<feature type="region of interest" description="Disordered" evidence="1">
    <location>
        <begin position="67"/>
        <end position="102"/>
    </location>
</feature>
<evidence type="ECO:0000256" key="1">
    <source>
        <dbReference type="SAM" id="MobiDB-lite"/>
    </source>
</evidence>
<keyword evidence="3" id="KW-1185">Reference proteome</keyword>
<comment type="caution">
    <text evidence="2">The sequence shown here is derived from an EMBL/GenBank/DDBJ whole genome shotgun (WGS) entry which is preliminary data.</text>
</comment>
<sequence length="115" mass="12529">MEAAAGVFTISCLLIGGFSSSRGRNRWWSGEGEDGFGLWCSVISRSEAMVEKEIVVDTGDVVSDGVCVRGEESGGTGGRRRSQLSDGCERRGENRGEKGRGREFRRLPEVMVVRL</sequence>
<name>A0ABS8Y8K2_DATST</name>
<accession>A0ABS8Y8K2</accession>
<dbReference type="Proteomes" id="UP000823775">
    <property type="component" value="Unassembled WGS sequence"/>
</dbReference>
<evidence type="ECO:0000313" key="3">
    <source>
        <dbReference type="Proteomes" id="UP000823775"/>
    </source>
</evidence>
<protein>
    <submittedName>
        <fullName evidence="2">Uncharacterized protein</fullName>
    </submittedName>
</protein>
<evidence type="ECO:0000313" key="2">
    <source>
        <dbReference type="EMBL" id="MCE5167224.1"/>
    </source>
</evidence>
<gene>
    <name evidence="2" type="ORF">HAX54_043198</name>
</gene>
<organism evidence="2 3">
    <name type="scientific">Datura stramonium</name>
    <name type="common">Jimsonweed</name>
    <name type="synonym">Common thornapple</name>
    <dbReference type="NCBI Taxonomy" id="4076"/>
    <lineage>
        <taxon>Eukaryota</taxon>
        <taxon>Viridiplantae</taxon>
        <taxon>Streptophyta</taxon>
        <taxon>Embryophyta</taxon>
        <taxon>Tracheophyta</taxon>
        <taxon>Spermatophyta</taxon>
        <taxon>Magnoliopsida</taxon>
        <taxon>eudicotyledons</taxon>
        <taxon>Gunneridae</taxon>
        <taxon>Pentapetalae</taxon>
        <taxon>asterids</taxon>
        <taxon>lamiids</taxon>
        <taxon>Solanales</taxon>
        <taxon>Solanaceae</taxon>
        <taxon>Solanoideae</taxon>
        <taxon>Datureae</taxon>
        <taxon>Datura</taxon>
    </lineage>
</organism>
<dbReference type="EMBL" id="JACEIK010064451">
    <property type="protein sequence ID" value="MCE5167224.1"/>
    <property type="molecule type" value="Genomic_DNA"/>
</dbReference>
<reference evidence="2 3" key="1">
    <citation type="journal article" date="2021" name="BMC Genomics">
        <title>Datura genome reveals duplications of psychoactive alkaloid biosynthetic genes and high mutation rate following tissue culture.</title>
        <authorList>
            <person name="Rajewski A."/>
            <person name="Carter-House D."/>
            <person name="Stajich J."/>
            <person name="Litt A."/>
        </authorList>
    </citation>
    <scope>NUCLEOTIDE SEQUENCE [LARGE SCALE GENOMIC DNA]</scope>
    <source>
        <strain evidence="2">AR-01</strain>
    </source>
</reference>
<proteinExistence type="predicted"/>
<feature type="compositionally biased region" description="Basic and acidic residues" evidence="1">
    <location>
        <begin position="87"/>
        <end position="102"/>
    </location>
</feature>